<dbReference type="GO" id="GO:0000105">
    <property type="term" value="P:L-histidine biosynthetic process"/>
    <property type="evidence" value="ECO:0007669"/>
    <property type="project" value="UniProtKB-UniRule"/>
</dbReference>
<comment type="pathway">
    <text evidence="3 9 11">Amino-acid biosynthesis; L-histidine biosynthesis; L-histidine from 5-phospho-alpha-D-ribose 1-diphosphate: step 4/9.</text>
</comment>
<organism evidence="12 13">
    <name type="scientific">Gilliamella bombicola</name>
    <dbReference type="NCBI Taxonomy" id="1798182"/>
    <lineage>
        <taxon>Bacteria</taxon>
        <taxon>Pseudomonadati</taxon>
        <taxon>Pseudomonadota</taxon>
        <taxon>Gammaproteobacteria</taxon>
        <taxon>Orbales</taxon>
        <taxon>Orbaceae</taxon>
        <taxon>Gilliamella</taxon>
    </lineage>
</organism>
<dbReference type="PANTHER" id="PTHR43090:SF2">
    <property type="entry name" value="1-(5-PHOSPHORIBOSYL)-5-[(5-PHOSPHORIBOSYLAMINO)METHYLIDENEAMINO] IMIDAZOLE-4-CARBOXAMIDE ISOMERASE"/>
    <property type="match status" value="1"/>
</dbReference>
<evidence type="ECO:0000313" key="13">
    <source>
        <dbReference type="Proteomes" id="UP000199670"/>
    </source>
</evidence>
<keyword evidence="5 9" id="KW-0963">Cytoplasm</keyword>
<dbReference type="Gene3D" id="3.20.20.70">
    <property type="entry name" value="Aldolase class I"/>
    <property type="match status" value="1"/>
</dbReference>
<evidence type="ECO:0000256" key="7">
    <source>
        <dbReference type="ARBA" id="ARBA00023102"/>
    </source>
</evidence>
<comment type="subcellular location">
    <subcellularLocation>
        <location evidence="2 9 11">Cytoplasm</location>
    </subcellularLocation>
</comment>
<dbReference type="InterPro" id="IPR013785">
    <property type="entry name" value="Aldolase_TIM"/>
</dbReference>
<dbReference type="STRING" id="1798182.GA0061081_102320"/>
<dbReference type="NCBIfam" id="TIGR00007">
    <property type="entry name" value="1-(5-phosphoribosyl)-5-[(5-phosphoribosylamino)methylideneamino]imidazole-4-carboxamide isomerase"/>
    <property type="match status" value="1"/>
</dbReference>
<dbReference type="CDD" id="cd04732">
    <property type="entry name" value="HisA"/>
    <property type="match status" value="1"/>
</dbReference>
<comment type="catalytic activity">
    <reaction evidence="1 9 11">
        <text>1-(5-phospho-beta-D-ribosyl)-5-[(5-phospho-beta-D-ribosylamino)methylideneamino]imidazole-4-carboxamide = 5-[(5-phospho-1-deoxy-D-ribulos-1-ylimino)methylamino]-1-(5-phospho-beta-D-ribosyl)imidazole-4-carboxamide</text>
        <dbReference type="Rhea" id="RHEA:15469"/>
        <dbReference type="ChEBI" id="CHEBI:58435"/>
        <dbReference type="ChEBI" id="CHEBI:58525"/>
        <dbReference type="EC" id="5.3.1.16"/>
    </reaction>
</comment>
<dbReference type="InterPro" id="IPR006062">
    <property type="entry name" value="His_biosynth"/>
</dbReference>
<sequence length="250" mass="27363">MAVYPMIIPALDLIDGSVVRLHQGDYEQKRDYGNHPLLRLQDYEKQGAKLLHLVDLTGAKDPNARQISLIQTLINGVQVPIQVGGGIRSEKDIQSLLSAGAARVVIGSTAIKQPEIVKQWFKKYGAEKLVLALDVRIDTKGNKYVAIHGWQEDSKQTLEQVIEDYLPYGLKHVLCTDISKDGTLSGSNIKLYQEISQKYPQIAFQASGGIGQLDDVKALANSGVAGVIVGRALLEGKFTVQEAISCWQKG</sequence>
<dbReference type="AlphaFoldDB" id="A0A1C4AAE9"/>
<evidence type="ECO:0000256" key="3">
    <source>
        <dbReference type="ARBA" id="ARBA00005133"/>
    </source>
</evidence>
<gene>
    <name evidence="9" type="primary">hisA</name>
    <name evidence="12" type="ORF">GA0061081_102320</name>
</gene>
<proteinExistence type="inferred from homology"/>
<evidence type="ECO:0000256" key="10">
    <source>
        <dbReference type="RuleBase" id="RU003657"/>
    </source>
</evidence>
<protein>
    <recommendedName>
        <fullName evidence="9 11">1-(5-phosphoribosyl)-5-[(5-phosphoribosylamino)methylideneamino] imidazole-4-carboxamide isomerase</fullName>
        <ecNumber evidence="9 11">5.3.1.16</ecNumber>
    </recommendedName>
    <alternativeName>
        <fullName evidence="9">Phosphoribosylformimino-5-aminoimidazole carboxamide ribotide isomerase</fullName>
    </alternativeName>
</protein>
<feature type="active site" description="Proton acceptor" evidence="9">
    <location>
        <position position="12"/>
    </location>
</feature>
<evidence type="ECO:0000256" key="2">
    <source>
        <dbReference type="ARBA" id="ARBA00004496"/>
    </source>
</evidence>
<accession>A0A1C4AAE9</accession>
<evidence type="ECO:0000256" key="5">
    <source>
        <dbReference type="ARBA" id="ARBA00022490"/>
    </source>
</evidence>
<evidence type="ECO:0000256" key="9">
    <source>
        <dbReference type="HAMAP-Rule" id="MF_01014"/>
    </source>
</evidence>
<comment type="similarity">
    <text evidence="4 9 10">Belongs to the HisA/HisF family.</text>
</comment>
<dbReference type="Pfam" id="PF00977">
    <property type="entry name" value="His_biosynth"/>
    <property type="match status" value="1"/>
</dbReference>
<keyword evidence="8 9" id="KW-0413">Isomerase</keyword>
<dbReference type="PANTHER" id="PTHR43090">
    <property type="entry name" value="1-(5-PHOSPHORIBOSYL)-5-[(5-PHOSPHORIBOSYLAMINO)METHYLIDENEAMINO] IMIDAZOLE-4-CARBOXAMIDE ISOMERASE"/>
    <property type="match status" value="1"/>
</dbReference>
<dbReference type="EC" id="5.3.1.16" evidence="9 11"/>
<dbReference type="EMBL" id="FMAQ01000002">
    <property type="protein sequence ID" value="SCB91644.1"/>
    <property type="molecule type" value="Genomic_DNA"/>
</dbReference>
<dbReference type="GO" id="GO:0000162">
    <property type="term" value="P:L-tryptophan biosynthetic process"/>
    <property type="evidence" value="ECO:0007669"/>
    <property type="project" value="TreeGrafter"/>
</dbReference>
<dbReference type="InterPro" id="IPR044524">
    <property type="entry name" value="Isoase_HisA-like"/>
</dbReference>
<keyword evidence="7 9" id="KW-0368">Histidine biosynthesis</keyword>
<keyword evidence="13" id="KW-1185">Reference proteome</keyword>
<dbReference type="Proteomes" id="UP000199670">
    <property type="component" value="Unassembled WGS sequence"/>
</dbReference>
<dbReference type="GO" id="GO:0003949">
    <property type="term" value="F:1-(5-phosphoribosyl)-5-[(5-phosphoribosylamino)methylideneamino]imidazole-4-carboxamide isomerase activity"/>
    <property type="evidence" value="ECO:0007669"/>
    <property type="project" value="UniProtKB-UniRule"/>
</dbReference>
<name>A0A1C4AAE9_9GAMM</name>
<dbReference type="HAMAP" id="MF_01014">
    <property type="entry name" value="HisA"/>
    <property type="match status" value="1"/>
</dbReference>
<dbReference type="InterPro" id="IPR006063">
    <property type="entry name" value="HisA_bact_arch"/>
</dbReference>
<evidence type="ECO:0000256" key="8">
    <source>
        <dbReference type="ARBA" id="ARBA00023235"/>
    </source>
</evidence>
<keyword evidence="6 9" id="KW-0028">Amino-acid biosynthesis</keyword>
<dbReference type="SUPFAM" id="SSF51366">
    <property type="entry name" value="Ribulose-phoshate binding barrel"/>
    <property type="match status" value="1"/>
</dbReference>
<dbReference type="InterPro" id="IPR011060">
    <property type="entry name" value="RibuloseP-bd_barrel"/>
</dbReference>
<evidence type="ECO:0000256" key="6">
    <source>
        <dbReference type="ARBA" id="ARBA00022605"/>
    </source>
</evidence>
<dbReference type="InterPro" id="IPR023016">
    <property type="entry name" value="HisA/PriA"/>
</dbReference>
<feature type="active site" description="Proton donor" evidence="9">
    <location>
        <position position="134"/>
    </location>
</feature>
<evidence type="ECO:0000256" key="4">
    <source>
        <dbReference type="ARBA" id="ARBA00009667"/>
    </source>
</evidence>
<reference evidence="13" key="1">
    <citation type="submission" date="2016-08" db="EMBL/GenBank/DDBJ databases">
        <authorList>
            <person name="Varghese N."/>
            <person name="Submissions Spin"/>
        </authorList>
    </citation>
    <scope>NUCLEOTIDE SEQUENCE [LARGE SCALE GENOMIC DNA]</scope>
    <source>
        <strain evidence="13">R-53248</strain>
    </source>
</reference>
<dbReference type="FunFam" id="3.20.20.70:FF:000009">
    <property type="entry name" value="1-(5-phosphoribosyl)-5-[(5-phosphoribosylamino)methylideneamino] imidazole-4-carboxamide isomerase"/>
    <property type="match status" value="1"/>
</dbReference>
<evidence type="ECO:0000313" key="12">
    <source>
        <dbReference type="EMBL" id="SCB91644.1"/>
    </source>
</evidence>
<dbReference type="GO" id="GO:0005737">
    <property type="term" value="C:cytoplasm"/>
    <property type="evidence" value="ECO:0007669"/>
    <property type="project" value="UniProtKB-SubCell"/>
</dbReference>
<evidence type="ECO:0000256" key="1">
    <source>
        <dbReference type="ARBA" id="ARBA00000901"/>
    </source>
</evidence>
<dbReference type="UniPathway" id="UPA00031">
    <property type="reaction ID" value="UER00009"/>
</dbReference>
<evidence type="ECO:0000256" key="11">
    <source>
        <dbReference type="RuleBase" id="RU003658"/>
    </source>
</evidence>